<dbReference type="Gene3D" id="3.30.2380.10">
    <property type="entry name" value="CGI121/TPRKB"/>
    <property type="match status" value="1"/>
</dbReference>
<dbReference type="AlphaFoldDB" id="A0A133UD48"/>
<reference evidence="2 3" key="1">
    <citation type="journal article" date="2016" name="Sci. Rep.">
        <title>Metabolic traits of an uncultured archaeal lineage -MSBL1- from brine pools of the Red Sea.</title>
        <authorList>
            <person name="Mwirichia R."/>
            <person name="Alam I."/>
            <person name="Rashid M."/>
            <person name="Vinu M."/>
            <person name="Ba-Alawi W."/>
            <person name="Anthony Kamau A."/>
            <person name="Kamanda Ngugi D."/>
            <person name="Goker M."/>
            <person name="Klenk H.P."/>
            <person name="Bajic V."/>
            <person name="Stingl U."/>
        </authorList>
    </citation>
    <scope>NUCLEOTIDE SEQUENCE [LARGE SCALE GENOMIC DNA]</scope>
    <source>
        <strain evidence="2">SCGC-AAA259E17</strain>
    </source>
</reference>
<comment type="caution">
    <text evidence="2">The sequence shown here is derived from an EMBL/GenBank/DDBJ whole genome shotgun (WGS) entry which is preliminary data.</text>
</comment>
<dbReference type="NCBIfam" id="NF011465">
    <property type="entry name" value="PRK14886.1-1"/>
    <property type="match status" value="1"/>
</dbReference>
<dbReference type="InterPro" id="IPR013926">
    <property type="entry name" value="CGI121/TPRKB"/>
</dbReference>
<accession>A0A133UD48</accession>
<dbReference type="InterPro" id="IPR036504">
    <property type="entry name" value="CGI121/TPRKB_sf"/>
</dbReference>
<sequence>MIEIQGNFGRRFLKVSGGHGELDEIEEAIKKVEKIDRAEGTTSQIFNARRIAGKQHLVHASKLALEAWEKGKSFANSLRIELTCWTAALRQIDKAIDRVGVKENSKEFASLTVGKNKTKVEKANSTINRVLEIEPDDKVLKINKEKVENLKKAFDIPQKQLVNFSPKDAILEKIALLSLEH</sequence>
<organism evidence="2 3">
    <name type="scientific">candidate division MSBL1 archaeon SCGC-AAA259E17</name>
    <dbReference type="NCBI Taxonomy" id="1698263"/>
    <lineage>
        <taxon>Archaea</taxon>
        <taxon>Methanobacteriati</taxon>
        <taxon>Methanobacteriota</taxon>
        <taxon>candidate division MSBL1</taxon>
    </lineage>
</organism>
<dbReference type="SUPFAM" id="SSF143870">
    <property type="entry name" value="PF0523-like"/>
    <property type="match status" value="1"/>
</dbReference>
<evidence type="ECO:0000313" key="2">
    <source>
        <dbReference type="EMBL" id="KXA92122.1"/>
    </source>
</evidence>
<evidence type="ECO:0000313" key="3">
    <source>
        <dbReference type="Proteomes" id="UP000070373"/>
    </source>
</evidence>
<dbReference type="EMBL" id="LHXN01000077">
    <property type="protein sequence ID" value="KXA92122.1"/>
    <property type="molecule type" value="Genomic_DNA"/>
</dbReference>
<gene>
    <name evidence="2" type="ORF">AKJ64_03990</name>
</gene>
<name>A0A133UD48_9EURY</name>
<dbReference type="Pfam" id="PF08617">
    <property type="entry name" value="CGI-121"/>
    <property type="match status" value="1"/>
</dbReference>
<keyword evidence="3" id="KW-1185">Reference proteome</keyword>
<protein>
    <submittedName>
        <fullName evidence="2">Uncharacterized protein</fullName>
    </submittedName>
</protein>
<comment type="similarity">
    <text evidence="1">Belongs to the CGI121/TPRKB family.</text>
</comment>
<evidence type="ECO:0000256" key="1">
    <source>
        <dbReference type="ARBA" id="ARBA00005546"/>
    </source>
</evidence>
<proteinExistence type="inferred from homology"/>
<dbReference type="Proteomes" id="UP000070373">
    <property type="component" value="Unassembled WGS sequence"/>
</dbReference>